<proteinExistence type="predicted"/>
<feature type="signal peptide" evidence="1">
    <location>
        <begin position="1"/>
        <end position="25"/>
    </location>
</feature>
<accession>A0ABY5ZFK4</accession>
<protein>
    <recommendedName>
        <fullName evidence="4">Lipid A 3-O-deacylase (PagL)</fullName>
    </recommendedName>
</protein>
<organism evidence="2 3">
    <name type="scientific">Geoalkalibacter halelectricus</name>
    <dbReference type="NCBI Taxonomy" id="2847045"/>
    <lineage>
        <taxon>Bacteria</taxon>
        <taxon>Pseudomonadati</taxon>
        <taxon>Thermodesulfobacteriota</taxon>
        <taxon>Desulfuromonadia</taxon>
        <taxon>Desulfuromonadales</taxon>
        <taxon>Geoalkalibacteraceae</taxon>
        <taxon>Geoalkalibacter</taxon>
    </lineage>
</organism>
<dbReference type="Proteomes" id="UP001060414">
    <property type="component" value="Chromosome"/>
</dbReference>
<reference evidence="2" key="1">
    <citation type="journal article" date="2022" name="Environ. Microbiol.">
        <title>Geoalkalibacter halelectricus SAP #1 sp. nov. possessing extracellular electron transfer and mineral#reducing capabilities from a haloalkaline environment.</title>
        <authorList>
            <person name="Yadav S."/>
            <person name="Singh R."/>
            <person name="Sundharam S.S."/>
            <person name="Chaudhary S."/>
            <person name="Krishnamurthi S."/>
            <person name="Patil S.A."/>
        </authorList>
    </citation>
    <scope>NUCLEOTIDE SEQUENCE</scope>
    <source>
        <strain evidence="2">SAP-1</strain>
    </source>
</reference>
<keyword evidence="3" id="KW-1185">Reference proteome</keyword>
<sequence>MRRFFRIGLVAVILSGLLAPSTAQAAAREYPWSLIGYGAVYTPNRLKEIFVNRHSYEDSYLAALALNREFARTGSWLAWEGEGQVVKHFGRQDHWEYNALVVARWLRFPWNHRVETSLAVGEGISFATRKPKLEDKGRENVSQLLNYLLFELTLGPPQSRWYWSGRIHHRSGVFGLYNGVRGGSNFVGMGAGYRF</sequence>
<evidence type="ECO:0000313" key="3">
    <source>
        <dbReference type="Proteomes" id="UP001060414"/>
    </source>
</evidence>
<evidence type="ECO:0000313" key="2">
    <source>
        <dbReference type="EMBL" id="UWZ77881.1"/>
    </source>
</evidence>
<keyword evidence="1" id="KW-0732">Signal</keyword>
<dbReference type="EMBL" id="CP092109">
    <property type="protein sequence ID" value="UWZ77881.1"/>
    <property type="molecule type" value="Genomic_DNA"/>
</dbReference>
<dbReference type="RefSeq" id="WP_260746229.1">
    <property type="nucleotide sequence ID" value="NZ_CP092109.1"/>
</dbReference>
<gene>
    <name evidence="2" type="ORF">L9S41_09210</name>
</gene>
<evidence type="ECO:0008006" key="4">
    <source>
        <dbReference type="Google" id="ProtNLM"/>
    </source>
</evidence>
<evidence type="ECO:0000256" key="1">
    <source>
        <dbReference type="SAM" id="SignalP"/>
    </source>
</evidence>
<feature type="chain" id="PRO_5046015079" description="Lipid A 3-O-deacylase (PagL)" evidence="1">
    <location>
        <begin position="26"/>
        <end position="195"/>
    </location>
</feature>
<name>A0ABY5ZFK4_9BACT</name>